<protein>
    <recommendedName>
        <fullName evidence="5">Gnk2-homologous domain-containing protein</fullName>
    </recommendedName>
</protein>
<dbReference type="Gene3D" id="3.30.430.20">
    <property type="entry name" value="Gnk2 domain, C-X8-C-X2-C motif"/>
    <property type="match status" value="1"/>
</dbReference>
<feature type="signal peptide" evidence="4">
    <location>
        <begin position="1"/>
        <end position="29"/>
    </location>
</feature>
<keyword evidence="1 4" id="KW-0732">Signal</keyword>
<reference evidence="6 7" key="1">
    <citation type="submission" date="2020-08" db="EMBL/GenBank/DDBJ databases">
        <title>Plant Genome Project.</title>
        <authorList>
            <person name="Zhang R.-G."/>
        </authorList>
    </citation>
    <scope>NUCLEOTIDE SEQUENCE [LARGE SCALE GENOMIC DNA]</scope>
    <source>
        <strain evidence="6">WSP0</strain>
        <tissue evidence="6">Leaf</tissue>
    </source>
</reference>
<feature type="region of interest" description="Disordered" evidence="3">
    <location>
        <begin position="172"/>
        <end position="203"/>
    </location>
</feature>
<gene>
    <name evidence="6" type="ORF">RHGRI_037310</name>
</gene>
<feature type="compositionally biased region" description="Basic and acidic residues" evidence="3">
    <location>
        <begin position="172"/>
        <end position="189"/>
    </location>
</feature>
<evidence type="ECO:0000256" key="4">
    <source>
        <dbReference type="SAM" id="SignalP"/>
    </source>
</evidence>
<comment type="caution">
    <text evidence="6">The sequence shown here is derived from an EMBL/GenBank/DDBJ whole genome shotgun (WGS) entry which is preliminary data.</text>
</comment>
<evidence type="ECO:0000256" key="2">
    <source>
        <dbReference type="ARBA" id="ARBA00022737"/>
    </source>
</evidence>
<name>A0AAV6HRX6_9ERIC</name>
<evidence type="ECO:0000256" key="1">
    <source>
        <dbReference type="ARBA" id="ARBA00022729"/>
    </source>
</evidence>
<evidence type="ECO:0000313" key="6">
    <source>
        <dbReference type="EMBL" id="KAG5516553.1"/>
    </source>
</evidence>
<dbReference type="InterPro" id="IPR038408">
    <property type="entry name" value="GNK2_sf"/>
</dbReference>
<feature type="domain" description="Gnk2-homologous" evidence="5">
    <location>
        <begin position="38"/>
        <end position="142"/>
    </location>
</feature>
<dbReference type="PROSITE" id="PS51473">
    <property type="entry name" value="GNK2"/>
    <property type="match status" value="1"/>
</dbReference>
<proteinExistence type="predicted"/>
<evidence type="ECO:0000256" key="3">
    <source>
        <dbReference type="SAM" id="MobiDB-lite"/>
    </source>
</evidence>
<evidence type="ECO:0000313" key="7">
    <source>
        <dbReference type="Proteomes" id="UP000823749"/>
    </source>
</evidence>
<feature type="chain" id="PRO_5043887936" description="Gnk2-homologous domain-containing protein" evidence="4">
    <location>
        <begin position="30"/>
        <end position="203"/>
    </location>
</feature>
<dbReference type="InterPro" id="IPR002902">
    <property type="entry name" value="GNK2"/>
</dbReference>
<dbReference type="PANTHER" id="PTHR32099:SF42">
    <property type="entry name" value="CYSTEINE-RICH RECEPTOR-LIKE PROTEIN KINASE 9-RELATED"/>
    <property type="match status" value="1"/>
</dbReference>
<keyword evidence="2" id="KW-0677">Repeat</keyword>
<accession>A0AAV6HRX6</accession>
<dbReference type="EMBL" id="JACTNZ010000013">
    <property type="protein sequence ID" value="KAG5516553.1"/>
    <property type="molecule type" value="Genomic_DNA"/>
</dbReference>
<dbReference type="AlphaFoldDB" id="A0AAV6HRX6"/>
<evidence type="ECO:0000259" key="5">
    <source>
        <dbReference type="PROSITE" id="PS51473"/>
    </source>
</evidence>
<dbReference type="CDD" id="cd23509">
    <property type="entry name" value="Gnk2-like"/>
    <property type="match status" value="1"/>
</dbReference>
<sequence>MANLPHKMPRKALFVHSICLLSLIPIIEGADPIFRFIECPNTTLSTTSTYARNSPYQTNLDYLFSILSSSSTISTGFYNFVAGRSPTNVAYGLFLCRGDISPAVCQDCVVYASRDVVNKCPWSKWATIWYDECMLRYSNVSMTPSVSFVPELRGGLMWNLQNATNASRLHEVLGENGKRGEEGWERGGAGEEEDATPQSSPKP</sequence>
<organism evidence="6 7">
    <name type="scientific">Rhododendron griersonianum</name>
    <dbReference type="NCBI Taxonomy" id="479676"/>
    <lineage>
        <taxon>Eukaryota</taxon>
        <taxon>Viridiplantae</taxon>
        <taxon>Streptophyta</taxon>
        <taxon>Embryophyta</taxon>
        <taxon>Tracheophyta</taxon>
        <taxon>Spermatophyta</taxon>
        <taxon>Magnoliopsida</taxon>
        <taxon>eudicotyledons</taxon>
        <taxon>Gunneridae</taxon>
        <taxon>Pentapetalae</taxon>
        <taxon>asterids</taxon>
        <taxon>Ericales</taxon>
        <taxon>Ericaceae</taxon>
        <taxon>Ericoideae</taxon>
        <taxon>Rhodoreae</taxon>
        <taxon>Rhododendron</taxon>
    </lineage>
</organism>
<keyword evidence="7" id="KW-1185">Reference proteome</keyword>
<dbReference type="Proteomes" id="UP000823749">
    <property type="component" value="Chromosome 13"/>
</dbReference>
<dbReference type="FunFam" id="3.30.430.20:FF:000003">
    <property type="entry name" value="Cysteine-rich RLK (RECEPTOR-like protein kinase) 10"/>
    <property type="match status" value="1"/>
</dbReference>
<dbReference type="PANTHER" id="PTHR32099">
    <property type="entry name" value="CYSTEINE-RICH REPEAT SECRETORY PROTEIN"/>
    <property type="match status" value="1"/>
</dbReference>
<dbReference type="Pfam" id="PF01657">
    <property type="entry name" value="Stress-antifung"/>
    <property type="match status" value="1"/>
</dbReference>